<comment type="similarity">
    <text evidence="1">Belongs to the cytochrome P450 family.</text>
</comment>
<dbReference type="GO" id="GO:0020037">
    <property type="term" value="F:heme binding"/>
    <property type="evidence" value="ECO:0007669"/>
    <property type="project" value="InterPro"/>
</dbReference>
<feature type="domain" description="FAD-binding FR-type" evidence="8">
    <location>
        <begin position="463"/>
        <end position="566"/>
    </location>
</feature>
<dbReference type="SUPFAM" id="SSF48264">
    <property type="entry name" value="Cytochrome P450"/>
    <property type="match status" value="1"/>
</dbReference>
<dbReference type="RefSeq" id="WP_025514690.1">
    <property type="nucleotide sequence ID" value="NZ_CP016340.1"/>
</dbReference>
<dbReference type="InterPro" id="IPR012675">
    <property type="entry name" value="Beta-grasp_dom_sf"/>
</dbReference>
<dbReference type="CDD" id="cd00207">
    <property type="entry name" value="fer2"/>
    <property type="match status" value="1"/>
</dbReference>
<dbReference type="eggNOG" id="COG2124">
    <property type="taxonomic scope" value="Bacteria"/>
</dbReference>
<dbReference type="OrthoDB" id="544091at2"/>
<evidence type="ECO:0000313" key="10">
    <source>
        <dbReference type="Proteomes" id="UP000076825"/>
    </source>
</evidence>
<dbReference type="CDD" id="cd06185">
    <property type="entry name" value="PDR_like"/>
    <property type="match status" value="1"/>
</dbReference>
<evidence type="ECO:0000256" key="2">
    <source>
        <dbReference type="ARBA" id="ARBA00022617"/>
    </source>
</evidence>
<dbReference type="STRING" id="123899.SAMEA3906487_03622"/>
<dbReference type="KEGG" id="btrm:SAMEA390648703622"/>
<dbReference type="Pfam" id="PF00175">
    <property type="entry name" value="NAD_binding_1"/>
    <property type="match status" value="1"/>
</dbReference>
<keyword evidence="10" id="KW-1185">Reference proteome</keyword>
<evidence type="ECO:0000256" key="1">
    <source>
        <dbReference type="ARBA" id="ARBA00010617"/>
    </source>
</evidence>
<keyword evidence="6" id="KW-0503">Monooxygenase</keyword>
<gene>
    <name evidence="9" type="primary">thcB</name>
    <name evidence="9" type="ORF">SAMEA3906487_03622</name>
</gene>
<evidence type="ECO:0000256" key="4">
    <source>
        <dbReference type="ARBA" id="ARBA00023002"/>
    </source>
</evidence>
<dbReference type="Gene3D" id="2.40.30.10">
    <property type="entry name" value="Translation factors"/>
    <property type="match status" value="1"/>
</dbReference>
<dbReference type="InterPro" id="IPR017938">
    <property type="entry name" value="Riboflavin_synthase-like_b-brl"/>
</dbReference>
<evidence type="ECO:0000313" key="9">
    <source>
        <dbReference type="EMBL" id="SAI73339.1"/>
    </source>
</evidence>
<reference evidence="9 10" key="1">
    <citation type="submission" date="2016-04" db="EMBL/GenBank/DDBJ databases">
        <authorList>
            <consortium name="Pathogen Informatics"/>
        </authorList>
    </citation>
    <scope>NUCLEOTIDE SEQUENCE [LARGE SCALE GENOMIC DNA]</scope>
    <source>
        <strain evidence="9 10">H044680328</strain>
    </source>
</reference>
<evidence type="ECO:0000256" key="3">
    <source>
        <dbReference type="ARBA" id="ARBA00022723"/>
    </source>
</evidence>
<dbReference type="Gene3D" id="3.10.20.30">
    <property type="match status" value="1"/>
</dbReference>
<sequence length="779" mass="87342">MSDPTTLASGCPVDHVALARARGCPAHVAERAADFDPFGDGYQQDPPEYLRWAREQAPVFYSPKLGYWVVSRYEDVKAIFRDNETFSPSIALEKITPTGPQANEVLASYGYAMNRTLVNEDEPAHMPRRRVLMEPFTPQALVHHEPMVRRLTREYVDRFINDGRADLVDQMLWEVPLTVALHFLGVPEEDMDLLRQYSIAHTVNTWGRPEPQEQVAVAHAVGNFWQLAGKILDKMRQAPDEPGWMQYGIRKQREYPEVVTDSYLHSMMMAGIVAAHETTANASANALKLLLQHPETWRELCEDPSLIPNAVEECLRHNGSVAAWRRLVTRDTEIAGVAVPAGAKLLIVSASANHDERHFADADLFDIRRENASDQLTFGYGSHQCMGKNLARMEIQIFLEEFTRRLPHMRLAEQRFTYVANTSFRGPEHLWVEWDPAQNPERLRPEILTQQQPVRIGEPSAQTISRTLMVEALEHPAEDIALLTLASLDGRALPRWAPGAHIDIECGDTGISRQYSLCGDPADPSRLRVAVLREAESRGGSAWVHEHVKPGMRLRVRGPRNHFRLDETARRLILIAGGIGITPISAMARRARELGIDYTLHYSGRSRASMALLDELAALHGERLRLYIGAQGQRNDFAALLAQPQADTQIYACGPERMLQGLAQACAHWPEDSLKVEHFQSTLGKLDPSQEHAFEAELKDSGLVIPVRADQTLLDALRAANIDVQSDCEEGLCGSCEVRVLQGEIDHRDVVLTRAEREAGNRMMSCCSRACGQRIVLEL</sequence>
<organism evidence="9 10">
    <name type="scientific">Bordetella trematum</name>
    <dbReference type="NCBI Taxonomy" id="123899"/>
    <lineage>
        <taxon>Bacteria</taxon>
        <taxon>Pseudomonadati</taxon>
        <taxon>Pseudomonadota</taxon>
        <taxon>Betaproteobacteria</taxon>
        <taxon>Burkholderiales</taxon>
        <taxon>Alcaligenaceae</taxon>
        <taxon>Bordetella</taxon>
    </lineage>
</organism>
<evidence type="ECO:0000259" key="7">
    <source>
        <dbReference type="PROSITE" id="PS51085"/>
    </source>
</evidence>
<dbReference type="GO" id="GO:0004497">
    <property type="term" value="F:monooxygenase activity"/>
    <property type="evidence" value="ECO:0007669"/>
    <property type="project" value="UniProtKB-KW"/>
</dbReference>
<dbReference type="InterPro" id="IPR006058">
    <property type="entry name" value="2Fe2S_fd_BS"/>
</dbReference>
<keyword evidence="4 9" id="KW-0560">Oxidoreductase</keyword>
<keyword evidence="2" id="KW-0349">Heme</keyword>
<dbReference type="InterPro" id="IPR039261">
    <property type="entry name" value="FNR_nucleotide-bd"/>
</dbReference>
<feature type="domain" description="2Fe-2S ferredoxin-type" evidence="7">
    <location>
        <begin position="692"/>
        <end position="779"/>
    </location>
</feature>
<dbReference type="PROSITE" id="PS00197">
    <property type="entry name" value="2FE2S_FER_1"/>
    <property type="match status" value="1"/>
</dbReference>
<dbReference type="SUPFAM" id="SSF63380">
    <property type="entry name" value="Riboflavin synthase domain-like"/>
    <property type="match status" value="1"/>
</dbReference>
<dbReference type="SUPFAM" id="SSF54292">
    <property type="entry name" value="2Fe-2S ferredoxin-like"/>
    <property type="match status" value="1"/>
</dbReference>
<dbReference type="InterPro" id="IPR002397">
    <property type="entry name" value="Cyt_P450_B"/>
</dbReference>
<protein>
    <submittedName>
        <fullName evidence="9">Oxidoreductase</fullName>
        <ecNumber evidence="9">1.14.-.-</ecNumber>
    </submittedName>
</protein>
<dbReference type="GO" id="GO:0005506">
    <property type="term" value="F:iron ion binding"/>
    <property type="evidence" value="ECO:0007669"/>
    <property type="project" value="InterPro"/>
</dbReference>
<proteinExistence type="inferred from homology"/>
<dbReference type="InterPro" id="IPR001128">
    <property type="entry name" value="Cyt_P450"/>
</dbReference>
<dbReference type="PROSITE" id="PS51384">
    <property type="entry name" value="FAD_FR"/>
    <property type="match status" value="1"/>
</dbReference>
<dbReference type="GO" id="GO:0016705">
    <property type="term" value="F:oxidoreductase activity, acting on paired donors, with incorporation or reduction of molecular oxygen"/>
    <property type="evidence" value="ECO:0007669"/>
    <property type="project" value="InterPro"/>
</dbReference>
<dbReference type="InterPro" id="IPR036010">
    <property type="entry name" value="2Fe-2S_ferredoxin-like_sf"/>
</dbReference>
<dbReference type="Gene3D" id="3.40.50.80">
    <property type="entry name" value="Nucleotide-binding domain of ferredoxin-NADP reductase (FNR) module"/>
    <property type="match status" value="1"/>
</dbReference>
<dbReference type="PANTHER" id="PTHR46696:SF6">
    <property type="entry name" value="P450, PUTATIVE (EUROFUNG)-RELATED"/>
    <property type="match status" value="1"/>
</dbReference>
<dbReference type="GO" id="GO:0051537">
    <property type="term" value="F:2 iron, 2 sulfur cluster binding"/>
    <property type="evidence" value="ECO:0007669"/>
    <property type="project" value="InterPro"/>
</dbReference>
<evidence type="ECO:0000256" key="5">
    <source>
        <dbReference type="ARBA" id="ARBA00023004"/>
    </source>
</evidence>
<accession>A0A157R2K6</accession>
<dbReference type="CDD" id="cd11078">
    <property type="entry name" value="CYP130-like"/>
    <property type="match status" value="1"/>
</dbReference>
<dbReference type="PROSITE" id="PS00086">
    <property type="entry name" value="CYTOCHROME_P450"/>
    <property type="match status" value="1"/>
</dbReference>
<dbReference type="Gene3D" id="1.10.630.10">
    <property type="entry name" value="Cytochrome P450"/>
    <property type="match status" value="1"/>
</dbReference>
<name>A0A157R2K6_9BORD</name>
<keyword evidence="3" id="KW-0479">Metal-binding</keyword>
<dbReference type="InterPro" id="IPR017927">
    <property type="entry name" value="FAD-bd_FR_type"/>
</dbReference>
<dbReference type="Proteomes" id="UP000076825">
    <property type="component" value="Chromosome 1"/>
</dbReference>
<dbReference type="InterPro" id="IPR001041">
    <property type="entry name" value="2Fe-2S_ferredoxin-type"/>
</dbReference>
<dbReference type="AlphaFoldDB" id="A0A157R2K6"/>
<evidence type="ECO:0000259" key="8">
    <source>
        <dbReference type="PROSITE" id="PS51384"/>
    </source>
</evidence>
<dbReference type="InterPro" id="IPR036396">
    <property type="entry name" value="Cyt_P450_sf"/>
</dbReference>
<dbReference type="EC" id="1.14.-.-" evidence="9"/>
<dbReference type="FunFam" id="1.10.630.10:FF:000018">
    <property type="entry name" value="Cytochrome P450 monooxygenase"/>
    <property type="match status" value="1"/>
</dbReference>
<dbReference type="eggNOG" id="COG1018">
    <property type="taxonomic scope" value="Bacteria"/>
</dbReference>
<dbReference type="PROSITE" id="PS51085">
    <property type="entry name" value="2FE2S_FER_2"/>
    <property type="match status" value="1"/>
</dbReference>
<dbReference type="Pfam" id="PF00111">
    <property type="entry name" value="Fer2"/>
    <property type="match status" value="1"/>
</dbReference>
<dbReference type="PRINTS" id="PR00359">
    <property type="entry name" value="BP450"/>
</dbReference>
<dbReference type="PATRIC" id="fig|123899.6.peg.3623"/>
<dbReference type="SUPFAM" id="SSF52343">
    <property type="entry name" value="Ferredoxin reductase-like, C-terminal NADP-linked domain"/>
    <property type="match status" value="1"/>
</dbReference>
<dbReference type="InterPro" id="IPR001433">
    <property type="entry name" value="OxRdtase_FAD/NAD-bd"/>
</dbReference>
<keyword evidence="5" id="KW-0408">Iron</keyword>
<dbReference type="GeneID" id="56589143"/>
<dbReference type="PANTHER" id="PTHR46696">
    <property type="entry name" value="P450, PUTATIVE (EUROFUNG)-RELATED"/>
    <property type="match status" value="1"/>
</dbReference>
<dbReference type="EMBL" id="LT546645">
    <property type="protein sequence ID" value="SAI73339.1"/>
    <property type="molecule type" value="Genomic_DNA"/>
</dbReference>
<dbReference type="InterPro" id="IPR017972">
    <property type="entry name" value="Cyt_P450_CS"/>
</dbReference>
<evidence type="ECO:0000256" key="6">
    <source>
        <dbReference type="ARBA" id="ARBA00023033"/>
    </source>
</evidence>
<dbReference type="Pfam" id="PF00067">
    <property type="entry name" value="p450"/>
    <property type="match status" value="1"/>
</dbReference>